<organism evidence="1">
    <name type="scientific">Zea mays</name>
    <name type="common">Maize</name>
    <dbReference type="NCBI Taxonomy" id="4577"/>
    <lineage>
        <taxon>Eukaryota</taxon>
        <taxon>Viridiplantae</taxon>
        <taxon>Streptophyta</taxon>
        <taxon>Embryophyta</taxon>
        <taxon>Tracheophyta</taxon>
        <taxon>Spermatophyta</taxon>
        <taxon>Magnoliopsida</taxon>
        <taxon>Liliopsida</taxon>
        <taxon>Poales</taxon>
        <taxon>Poaceae</taxon>
        <taxon>PACMAD clade</taxon>
        <taxon>Panicoideae</taxon>
        <taxon>Andropogonodae</taxon>
        <taxon>Andropogoneae</taxon>
        <taxon>Tripsacinae</taxon>
        <taxon>Zea</taxon>
    </lineage>
</organism>
<evidence type="ECO:0000313" key="1">
    <source>
        <dbReference type="EMBL" id="ONM37209.1"/>
    </source>
</evidence>
<sequence length="69" mass="7450">MIPKAASQCGTPPPAVMEAGAEPHMRWMGRPPRVRRAHRIGDLATVIPTIRKRVAAAEATESTPPANRL</sequence>
<protein>
    <submittedName>
        <fullName evidence="1">Putative E3 ubiquitin-protein ligase RING1a</fullName>
    </submittedName>
</protein>
<accession>A0A1D6N9I8</accession>
<proteinExistence type="predicted"/>
<gene>
    <name evidence="1" type="ORF">ZEAMMB73_Zm00001d043206</name>
</gene>
<dbReference type="AlphaFoldDB" id="A0A1D6N9I8"/>
<name>A0A1D6N9I8_MAIZE</name>
<dbReference type="EMBL" id="CM007649">
    <property type="protein sequence ID" value="ONM37209.1"/>
    <property type="molecule type" value="Genomic_DNA"/>
</dbReference>
<reference evidence="1" key="1">
    <citation type="submission" date="2015-12" db="EMBL/GenBank/DDBJ databases">
        <title>Update maize B73 reference genome by single molecule sequencing technologies.</title>
        <authorList>
            <consortium name="Maize Genome Sequencing Project"/>
            <person name="Ware D."/>
        </authorList>
    </citation>
    <scope>NUCLEOTIDE SEQUENCE [LARGE SCALE GENOMIC DNA]</scope>
    <source>
        <tissue evidence="1">Seedling</tissue>
    </source>
</reference>
<accession>A0A3L6FHD4</accession>